<dbReference type="Pfam" id="PF20431">
    <property type="entry name" value="E_motif"/>
    <property type="match status" value="1"/>
</dbReference>
<dbReference type="PROSITE" id="PS51375">
    <property type="entry name" value="PPR"/>
    <property type="match status" value="3"/>
</dbReference>
<feature type="compositionally biased region" description="Low complexity" evidence="4">
    <location>
        <begin position="42"/>
        <end position="52"/>
    </location>
</feature>
<dbReference type="Gene3D" id="1.25.40.10">
    <property type="entry name" value="Tetratricopeptide repeat domain"/>
    <property type="match status" value="3"/>
</dbReference>
<feature type="domain" description="DYW" evidence="6">
    <location>
        <begin position="749"/>
        <end position="841"/>
    </location>
</feature>
<evidence type="ECO:0000313" key="7">
    <source>
        <dbReference type="EMBL" id="RVW72506.1"/>
    </source>
</evidence>
<dbReference type="PANTHER" id="PTHR47926:SF396">
    <property type="entry name" value="PENTATRICOPEPTIDE REPEAT-CONTAINING PROTEIN"/>
    <property type="match status" value="1"/>
</dbReference>
<dbReference type="InterPro" id="IPR002885">
    <property type="entry name" value="PPR_rpt"/>
</dbReference>
<dbReference type="InterPro" id="IPR046848">
    <property type="entry name" value="E_motif"/>
</dbReference>
<evidence type="ECO:0000256" key="4">
    <source>
        <dbReference type="SAM" id="MobiDB-lite"/>
    </source>
</evidence>
<feature type="repeat" description="PPR" evidence="3">
    <location>
        <begin position="318"/>
        <end position="352"/>
    </location>
</feature>
<dbReference type="InterPro" id="IPR011990">
    <property type="entry name" value="TPR-like_helical_dom_sf"/>
</dbReference>
<comment type="similarity">
    <text evidence="1">Belongs to the PPR family. PCMP-H subfamily.</text>
</comment>
<dbReference type="AlphaFoldDB" id="A0A438GJV9"/>
<evidence type="ECO:0000256" key="2">
    <source>
        <dbReference type="ARBA" id="ARBA00022737"/>
    </source>
</evidence>
<evidence type="ECO:0000313" key="8">
    <source>
        <dbReference type="Proteomes" id="UP000288805"/>
    </source>
</evidence>
<dbReference type="PANTHER" id="PTHR47926">
    <property type="entry name" value="PENTATRICOPEPTIDE REPEAT-CONTAINING PROTEIN"/>
    <property type="match status" value="1"/>
</dbReference>
<dbReference type="Pfam" id="PF13041">
    <property type="entry name" value="PPR_2"/>
    <property type="match status" value="3"/>
</dbReference>
<keyword evidence="2" id="KW-0677">Repeat</keyword>
<evidence type="ECO:0000259" key="6">
    <source>
        <dbReference type="Pfam" id="PF14432"/>
    </source>
</evidence>
<feature type="transmembrane region" description="Helical" evidence="5">
    <location>
        <begin position="12"/>
        <end position="29"/>
    </location>
</feature>
<dbReference type="FunFam" id="1.25.40.10:FF:000158">
    <property type="entry name" value="pentatricopeptide repeat-containing protein At2g33680"/>
    <property type="match status" value="1"/>
</dbReference>
<dbReference type="NCBIfam" id="TIGR00756">
    <property type="entry name" value="PPR"/>
    <property type="match status" value="3"/>
</dbReference>
<keyword evidence="5" id="KW-0812">Transmembrane</keyword>
<name>A0A438GJV9_VITVI</name>
<feature type="region of interest" description="Disordered" evidence="4">
    <location>
        <begin position="36"/>
        <end position="86"/>
    </location>
</feature>
<evidence type="ECO:0000256" key="3">
    <source>
        <dbReference type="PROSITE-ProRule" id="PRU00708"/>
    </source>
</evidence>
<dbReference type="GO" id="GO:0008270">
    <property type="term" value="F:zinc ion binding"/>
    <property type="evidence" value="ECO:0007669"/>
    <property type="project" value="InterPro"/>
</dbReference>
<accession>A0A438GJV9</accession>
<proteinExistence type="inferred from homology"/>
<dbReference type="InterPro" id="IPR032867">
    <property type="entry name" value="DYW_dom"/>
</dbReference>
<dbReference type="InterPro" id="IPR046960">
    <property type="entry name" value="PPR_At4g14850-like_plant"/>
</dbReference>
<feature type="repeat" description="PPR" evidence="3">
    <location>
        <begin position="489"/>
        <end position="523"/>
    </location>
</feature>
<organism evidence="7 8">
    <name type="scientific">Vitis vinifera</name>
    <name type="common">Grape</name>
    <dbReference type="NCBI Taxonomy" id="29760"/>
    <lineage>
        <taxon>Eukaryota</taxon>
        <taxon>Viridiplantae</taxon>
        <taxon>Streptophyta</taxon>
        <taxon>Embryophyta</taxon>
        <taxon>Tracheophyta</taxon>
        <taxon>Spermatophyta</taxon>
        <taxon>Magnoliopsida</taxon>
        <taxon>eudicotyledons</taxon>
        <taxon>Gunneridae</taxon>
        <taxon>Pentapetalae</taxon>
        <taxon>rosids</taxon>
        <taxon>Vitales</taxon>
        <taxon>Vitaceae</taxon>
        <taxon>Viteae</taxon>
        <taxon>Vitis</taxon>
    </lineage>
</organism>
<feature type="repeat" description="PPR" evidence="3">
    <location>
        <begin position="568"/>
        <end position="602"/>
    </location>
</feature>
<dbReference type="Pfam" id="PF20430">
    <property type="entry name" value="Eplus_motif"/>
    <property type="match status" value="1"/>
</dbReference>
<feature type="compositionally biased region" description="Polar residues" evidence="4">
    <location>
        <begin position="58"/>
        <end position="71"/>
    </location>
</feature>
<dbReference type="InterPro" id="IPR046849">
    <property type="entry name" value="E2_motif"/>
</dbReference>
<evidence type="ECO:0000256" key="5">
    <source>
        <dbReference type="SAM" id="Phobius"/>
    </source>
</evidence>
<dbReference type="Pfam" id="PF14432">
    <property type="entry name" value="DYW_deaminase"/>
    <property type="match status" value="1"/>
</dbReference>
<evidence type="ECO:0000256" key="1">
    <source>
        <dbReference type="ARBA" id="ARBA00006643"/>
    </source>
</evidence>
<keyword evidence="5" id="KW-1133">Transmembrane helix</keyword>
<sequence length="841" mass="93030">MERHVQTLLNKLSVVCITIATIIFLFLILQTPQTAYPPPPTRASASSASRNPPATPLAATTSHSPRKTSASGPPEIGRRRSIPMPNSSGVFEIKRLLSNHSKVLCVSAGAGHEVAAVSEVGARDVTGVELVESPPLCPPGRGFVSGEVRGGDGEDRSGSWVCVVVMEECGGDEMRGILRMFKHSVFNKRASPVTVNGFLVGASHTILVQKTGGLLPGRNVLGNTAIAGSLFIEALNQCLPWLNFELYRHAQWKEDLVALLTEPEFLVHKRHLNQIHAQLVVSGLVESGFLVTKFVNASWNIGEIGYARKVFDEFPEPSVFLWNAIIRGYSRHNLFGDAIEMYSRMQASGVSPDGFTLPCVLKACSGVPVLEVGKRVHGQIFRLGFESDVFVQNGLVALVWTERPANGSFENFRANETMECEPDWIALVSVLRAYTDVEDLEQGKSIHGCVVKLGLEFEPDLLISLTAMYAKCGQVMVARSFFDQMEIPNVMMWNAMISGYAKNGYVNEAVGLFQEMISKNIRTDSITVRSAILACAQVGSLELAKWMETTSIKLNLAREVFDRTLDKDVVVWSAMIVGYGLHGRGQDAIDLFYAMKQAGVCPNDVTFHYACVVDLLGRSGHLNEAYDFITTMPIEPGVSVWGALLGACKIYRHVTLGEYAAEQLFSLDPFNTGHYVQLSNLYASSRLWDSVAKVRILMREKGLSKDMGYSLIEINGKLQAFRVGDKSHPRFKEIFEELESLERRLKEAGFIPHIESVLHDLNQEEKEETLCNHSERLAIAYGLISTAPGTTLRITKNLRACINCHSATKLISKLVNREIVVRDANRFHHFKNGVCSCRDYW</sequence>
<dbReference type="GO" id="GO:0009451">
    <property type="term" value="P:RNA modification"/>
    <property type="evidence" value="ECO:0007669"/>
    <property type="project" value="InterPro"/>
</dbReference>
<protein>
    <submittedName>
        <fullName evidence="7">Pentatricopeptide repeat-containing protein</fullName>
    </submittedName>
</protein>
<comment type="caution">
    <text evidence="7">The sequence shown here is derived from an EMBL/GenBank/DDBJ whole genome shotgun (WGS) entry which is preliminary data.</text>
</comment>
<dbReference type="FunFam" id="1.25.40.10:FF:000309">
    <property type="entry name" value="Pentatricopeptide repeat-containing protein, chloroplastic"/>
    <property type="match status" value="1"/>
</dbReference>
<dbReference type="GO" id="GO:0099402">
    <property type="term" value="P:plant organ development"/>
    <property type="evidence" value="ECO:0007669"/>
    <property type="project" value="UniProtKB-ARBA"/>
</dbReference>
<gene>
    <name evidence="7" type="primary">PCMP-H43_1</name>
    <name evidence="7" type="ORF">CK203_053248</name>
</gene>
<dbReference type="GO" id="GO:0003723">
    <property type="term" value="F:RNA binding"/>
    <property type="evidence" value="ECO:0007669"/>
    <property type="project" value="InterPro"/>
</dbReference>
<dbReference type="Proteomes" id="UP000288805">
    <property type="component" value="Unassembled WGS sequence"/>
</dbReference>
<reference evidence="7 8" key="1">
    <citation type="journal article" date="2018" name="PLoS Genet.">
        <title>Population sequencing reveals clonal diversity and ancestral inbreeding in the grapevine cultivar Chardonnay.</title>
        <authorList>
            <person name="Roach M.J."/>
            <person name="Johnson D.L."/>
            <person name="Bohlmann J."/>
            <person name="van Vuuren H.J."/>
            <person name="Jones S.J."/>
            <person name="Pretorius I.S."/>
            <person name="Schmidt S.A."/>
            <person name="Borneman A.R."/>
        </authorList>
    </citation>
    <scope>NUCLEOTIDE SEQUENCE [LARGE SCALE GENOMIC DNA]</scope>
    <source>
        <strain evidence="8">cv. Chardonnay</strain>
        <tissue evidence="7">Leaf</tissue>
    </source>
</reference>
<dbReference type="EMBL" id="QGNW01000413">
    <property type="protein sequence ID" value="RVW72506.1"/>
    <property type="molecule type" value="Genomic_DNA"/>
</dbReference>
<keyword evidence="5" id="KW-0472">Membrane</keyword>
<dbReference type="FunFam" id="1.25.40.10:FF:000840">
    <property type="entry name" value="Pentatricopeptide repeat-containing protein At3g12770"/>
    <property type="match status" value="1"/>
</dbReference>